<feature type="domain" description="DUF112" evidence="1">
    <location>
        <begin position="5"/>
        <end position="50"/>
    </location>
</feature>
<evidence type="ECO:0000313" key="3">
    <source>
        <dbReference type="Proteomes" id="UP000054624"/>
    </source>
</evidence>
<sequence length="96" mass="10772">MLDAALVIAIVYLGVFNASQSWGDLCSLVLFGAVGWIMKRLNWPRPPLILGLVLGSIFERYSFGKSMHWLRTGSRTRPIGSSPASTFFISRRSIRR</sequence>
<evidence type="ECO:0000313" key="2">
    <source>
        <dbReference type="EMBL" id="SAK50908.1"/>
    </source>
</evidence>
<dbReference type="STRING" id="1777137.AWB76_01476"/>
<dbReference type="EMBL" id="FCOI02000004">
    <property type="protein sequence ID" value="SAK50908.1"/>
    <property type="molecule type" value="Genomic_DNA"/>
</dbReference>
<dbReference type="InterPro" id="IPR002823">
    <property type="entry name" value="DUF112_TM"/>
</dbReference>
<gene>
    <name evidence="2" type="ORF">AWB76_01476</name>
</gene>
<dbReference type="Proteomes" id="UP000054624">
    <property type="component" value="Unassembled WGS sequence"/>
</dbReference>
<dbReference type="AlphaFoldDB" id="A0A157ZZD8"/>
<accession>A0A157ZZD8</accession>
<dbReference type="Pfam" id="PF01970">
    <property type="entry name" value="TctA"/>
    <property type="match status" value="1"/>
</dbReference>
<protein>
    <submittedName>
        <fullName evidence="2">Tripartite tricarboxylate transporter TctA family protein</fullName>
    </submittedName>
</protein>
<organism evidence="2 3">
    <name type="scientific">Caballeronia temeraria</name>
    <dbReference type="NCBI Taxonomy" id="1777137"/>
    <lineage>
        <taxon>Bacteria</taxon>
        <taxon>Pseudomonadati</taxon>
        <taxon>Pseudomonadota</taxon>
        <taxon>Betaproteobacteria</taxon>
        <taxon>Burkholderiales</taxon>
        <taxon>Burkholderiaceae</taxon>
        <taxon>Caballeronia</taxon>
    </lineage>
</organism>
<name>A0A157ZZD8_9BURK</name>
<evidence type="ECO:0000259" key="1">
    <source>
        <dbReference type="Pfam" id="PF01970"/>
    </source>
</evidence>
<dbReference type="RefSeq" id="WP_061159467.1">
    <property type="nucleotide sequence ID" value="NZ_FCOI02000004.1"/>
</dbReference>
<reference evidence="3" key="1">
    <citation type="submission" date="2016-01" db="EMBL/GenBank/DDBJ databases">
        <authorList>
            <person name="Peeters Charlotte."/>
        </authorList>
    </citation>
    <scope>NUCLEOTIDE SEQUENCE [LARGE SCALE GENOMIC DNA]</scope>
</reference>
<keyword evidence="3" id="KW-1185">Reference proteome</keyword>
<proteinExistence type="predicted"/>